<evidence type="ECO:0000259" key="2">
    <source>
        <dbReference type="PROSITE" id="PS00022"/>
    </source>
</evidence>
<dbReference type="InterPro" id="IPR014716">
    <property type="entry name" value="Fibrinogen_a/b/g_C_1"/>
</dbReference>
<gene>
    <name evidence="3" type="ORF">ElyMa_002045600</name>
</gene>
<organism evidence="3 4">
    <name type="scientific">Elysia marginata</name>
    <dbReference type="NCBI Taxonomy" id="1093978"/>
    <lineage>
        <taxon>Eukaryota</taxon>
        <taxon>Metazoa</taxon>
        <taxon>Spiralia</taxon>
        <taxon>Lophotrochozoa</taxon>
        <taxon>Mollusca</taxon>
        <taxon>Gastropoda</taxon>
        <taxon>Heterobranchia</taxon>
        <taxon>Euthyneura</taxon>
        <taxon>Panpulmonata</taxon>
        <taxon>Sacoglossa</taxon>
        <taxon>Placobranchoidea</taxon>
        <taxon>Plakobranchidae</taxon>
        <taxon>Elysia</taxon>
    </lineage>
</organism>
<evidence type="ECO:0000313" key="3">
    <source>
        <dbReference type="EMBL" id="GFR69276.1"/>
    </source>
</evidence>
<protein>
    <recommendedName>
        <fullName evidence="2">EGF-like domain-containing protein</fullName>
    </recommendedName>
</protein>
<accession>A0AAV4FA15</accession>
<feature type="signal peptide" evidence="1">
    <location>
        <begin position="1"/>
        <end position="24"/>
    </location>
</feature>
<sequence length="362" mass="40175">MAGLKSIRMVAIWSLVVYAGCVFCLDDAGGPATESYSYTVESLCHSNRRPTTVKGCTVEQDYQQVKTFVFRPTLVCARHCSSDSLCIGYSFHPGQTGCFLHYNCGNPQSCEDPLKFSDVVFYRRSATRSECDRVGGEWREVDQTCQCQGGHVGRRCERLPVSCSELALWGYRLKYQTQLCIKPHGFKHNIIVACLLDDESFTAYTLFMRNKNKFDYHSPKGKKLSQVYKDIRIGDKSTHYALSYSANHGPETFLPDFPSVQNCLPLPRSGSSGEGSGGTRPGIPFSAPDADHDLDLHRHCALVAGRAWWFTRCSKTQPACSLLEDLSNPGGGEAVWFSGKPVVDATTKAFFADNYAARFPGM</sequence>
<evidence type="ECO:0000256" key="1">
    <source>
        <dbReference type="SAM" id="SignalP"/>
    </source>
</evidence>
<dbReference type="Pfam" id="PF00147">
    <property type="entry name" value="Fibrinogen_C"/>
    <property type="match status" value="1"/>
</dbReference>
<evidence type="ECO:0000313" key="4">
    <source>
        <dbReference type="Proteomes" id="UP000762676"/>
    </source>
</evidence>
<dbReference type="InterPro" id="IPR000742">
    <property type="entry name" value="EGF"/>
</dbReference>
<dbReference type="Proteomes" id="UP000762676">
    <property type="component" value="Unassembled WGS sequence"/>
</dbReference>
<keyword evidence="4" id="KW-1185">Reference proteome</keyword>
<dbReference type="InterPro" id="IPR002181">
    <property type="entry name" value="Fibrinogen_a/b/g_C_dom"/>
</dbReference>
<feature type="chain" id="PRO_5043338052" description="EGF-like domain-containing protein" evidence="1">
    <location>
        <begin position="25"/>
        <end position="362"/>
    </location>
</feature>
<dbReference type="EMBL" id="BMAT01004148">
    <property type="protein sequence ID" value="GFR69276.1"/>
    <property type="molecule type" value="Genomic_DNA"/>
</dbReference>
<dbReference type="AlphaFoldDB" id="A0AAV4FA15"/>
<comment type="caution">
    <text evidence="3">The sequence shown here is derived from an EMBL/GenBank/DDBJ whole genome shotgun (WGS) entry which is preliminary data.</text>
</comment>
<feature type="domain" description="EGF-like" evidence="2">
    <location>
        <begin position="145"/>
        <end position="156"/>
    </location>
</feature>
<dbReference type="InterPro" id="IPR036056">
    <property type="entry name" value="Fibrinogen-like_C"/>
</dbReference>
<dbReference type="PROSITE" id="PS00022">
    <property type="entry name" value="EGF_1"/>
    <property type="match status" value="1"/>
</dbReference>
<proteinExistence type="predicted"/>
<dbReference type="SUPFAM" id="SSF56496">
    <property type="entry name" value="Fibrinogen C-terminal domain-like"/>
    <property type="match status" value="1"/>
</dbReference>
<name>A0AAV4FA15_9GAST</name>
<keyword evidence="1" id="KW-0732">Signal</keyword>
<dbReference type="Gene3D" id="3.90.215.10">
    <property type="entry name" value="Gamma Fibrinogen, chain A, domain 1"/>
    <property type="match status" value="1"/>
</dbReference>
<reference evidence="3 4" key="1">
    <citation type="journal article" date="2021" name="Elife">
        <title>Chloroplast acquisition without the gene transfer in kleptoplastic sea slugs, Plakobranchus ocellatus.</title>
        <authorList>
            <person name="Maeda T."/>
            <person name="Takahashi S."/>
            <person name="Yoshida T."/>
            <person name="Shimamura S."/>
            <person name="Takaki Y."/>
            <person name="Nagai Y."/>
            <person name="Toyoda A."/>
            <person name="Suzuki Y."/>
            <person name="Arimoto A."/>
            <person name="Ishii H."/>
            <person name="Satoh N."/>
            <person name="Nishiyama T."/>
            <person name="Hasebe M."/>
            <person name="Maruyama T."/>
            <person name="Minagawa J."/>
            <person name="Obokata J."/>
            <person name="Shigenobu S."/>
        </authorList>
    </citation>
    <scope>NUCLEOTIDE SEQUENCE [LARGE SCALE GENOMIC DNA]</scope>
</reference>